<dbReference type="AlphaFoldDB" id="A0ABD0M7F6"/>
<dbReference type="Proteomes" id="UP001519460">
    <property type="component" value="Unassembled WGS sequence"/>
</dbReference>
<proteinExistence type="predicted"/>
<organism evidence="2 3">
    <name type="scientific">Batillaria attramentaria</name>
    <dbReference type="NCBI Taxonomy" id="370345"/>
    <lineage>
        <taxon>Eukaryota</taxon>
        <taxon>Metazoa</taxon>
        <taxon>Spiralia</taxon>
        <taxon>Lophotrochozoa</taxon>
        <taxon>Mollusca</taxon>
        <taxon>Gastropoda</taxon>
        <taxon>Caenogastropoda</taxon>
        <taxon>Sorbeoconcha</taxon>
        <taxon>Cerithioidea</taxon>
        <taxon>Batillariidae</taxon>
        <taxon>Batillaria</taxon>
    </lineage>
</organism>
<evidence type="ECO:0000256" key="1">
    <source>
        <dbReference type="SAM" id="MobiDB-lite"/>
    </source>
</evidence>
<gene>
    <name evidence="2" type="ORF">BaRGS_00001633</name>
</gene>
<protein>
    <submittedName>
        <fullName evidence="2">Uncharacterized protein</fullName>
    </submittedName>
</protein>
<sequence length="68" mass="7225">MNGINTREAANGKSSEREEPQPSGALAVGGSCNRRLMSNQADEHLVKLVAWKLPSPLILPTLEPVSTG</sequence>
<dbReference type="EMBL" id="JACVVK020000004">
    <property type="protein sequence ID" value="KAK7507698.1"/>
    <property type="molecule type" value="Genomic_DNA"/>
</dbReference>
<evidence type="ECO:0000313" key="2">
    <source>
        <dbReference type="EMBL" id="KAK7507698.1"/>
    </source>
</evidence>
<reference evidence="2 3" key="1">
    <citation type="journal article" date="2023" name="Sci. Data">
        <title>Genome assembly of the Korean intertidal mud-creeper Batillaria attramentaria.</title>
        <authorList>
            <person name="Patra A.K."/>
            <person name="Ho P.T."/>
            <person name="Jun S."/>
            <person name="Lee S.J."/>
            <person name="Kim Y."/>
            <person name="Won Y.J."/>
        </authorList>
    </citation>
    <scope>NUCLEOTIDE SEQUENCE [LARGE SCALE GENOMIC DNA]</scope>
    <source>
        <strain evidence="2">Wonlab-2016</strain>
    </source>
</reference>
<accession>A0ABD0M7F6</accession>
<comment type="caution">
    <text evidence="2">The sequence shown here is derived from an EMBL/GenBank/DDBJ whole genome shotgun (WGS) entry which is preliminary data.</text>
</comment>
<dbReference type="PROSITE" id="PS51257">
    <property type="entry name" value="PROKAR_LIPOPROTEIN"/>
    <property type="match status" value="1"/>
</dbReference>
<name>A0ABD0M7F6_9CAEN</name>
<evidence type="ECO:0000313" key="3">
    <source>
        <dbReference type="Proteomes" id="UP001519460"/>
    </source>
</evidence>
<feature type="region of interest" description="Disordered" evidence="1">
    <location>
        <begin position="1"/>
        <end position="30"/>
    </location>
</feature>
<keyword evidence="3" id="KW-1185">Reference proteome</keyword>